<protein>
    <submittedName>
        <fullName evidence="1">Uncharacterized protein</fullName>
    </submittedName>
</protein>
<gene>
    <name evidence="1" type="ORF">SBD_0085</name>
</gene>
<dbReference type="GeneID" id="96272011"/>
<sequence length="40" mass="4181">MVTDVTTPATFDYAAVEVPRVHHVSPDGSVTLSPLGSRAV</sequence>
<dbReference type="Proteomes" id="UP000030760">
    <property type="component" value="Unassembled WGS sequence"/>
</dbReference>
<name>M3F712_9ACTN</name>
<organism evidence="1 2">
    <name type="scientific">Streptomyces bottropensis ATCC 25435</name>
    <dbReference type="NCBI Taxonomy" id="1054862"/>
    <lineage>
        <taxon>Bacteria</taxon>
        <taxon>Bacillati</taxon>
        <taxon>Actinomycetota</taxon>
        <taxon>Actinomycetes</taxon>
        <taxon>Kitasatosporales</taxon>
        <taxon>Streptomycetaceae</taxon>
        <taxon>Streptomyces</taxon>
    </lineage>
</organism>
<evidence type="ECO:0000313" key="2">
    <source>
        <dbReference type="Proteomes" id="UP000030760"/>
    </source>
</evidence>
<dbReference type="EMBL" id="KB405056">
    <property type="protein sequence ID" value="EMF57413.1"/>
    <property type="molecule type" value="Genomic_DNA"/>
</dbReference>
<proteinExistence type="predicted"/>
<dbReference type="RefSeq" id="WP_005473517.1">
    <property type="nucleotide sequence ID" value="NZ_KB911581.1"/>
</dbReference>
<reference evidence="2" key="1">
    <citation type="journal article" date="2013" name="Genome Announc.">
        <title>Draft Genome Sequence of Streptomyces bottropensis ATCC 25435, a Bottromycin-Producing Actinomycete.</title>
        <authorList>
            <person name="Zhang H."/>
            <person name="Zhou W."/>
            <person name="Zhuang Y."/>
            <person name="Liang X."/>
            <person name="Liu T."/>
        </authorList>
    </citation>
    <scope>NUCLEOTIDE SEQUENCE [LARGE SCALE GENOMIC DNA]</scope>
    <source>
        <strain evidence="2">ATCC 25435</strain>
    </source>
</reference>
<accession>M3F712</accession>
<dbReference type="AlphaFoldDB" id="M3F712"/>
<evidence type="ECO:0000313" key="1">
    <source>
        <dbReference type="EMBL" id="EMF57413.1"/>
    </source>
</evidence>